<feature type="coiled-coil region" evidence="1">
    <location>
        <begin position="185"/>
        <end position="219"/>
    </location>
</feature>
<keyword evidence="3" id="KW-1185">Reference proteome</keyword>
<proteinExistence type="predicted"/>
<dbReference type="InterPro" id="IPR053004">
    <property type="entry name" value="MAGUK_Signaling_Regulators"/>
</dbReference>
<evidence type="ECO:0000256" key="1">
    <source>
        <dbReference type="SAM" id="Coils"/>
    </source>
</evidence>
<dbReference type="PANTHER" id="PTHR46360">
    <property type="entry name" value="DISKS LARGE HOMOLOG 5"/>
    <property type="match status" value="1"/>
</dbReference>
<dbReference type="PANTHER" id="PTHR46360:SF1">
    <property type="entry name" value="DISKS LARGE HOMOLOG 5"/>
    <property type="match status" value="1"/>
</dbReference>
<keyword evidence="1" id="KW-0175">Coiled coil</keyword>
<evidence type="ECO:0000313" key="2">
    <source>
        <dbReference type="EMBL" id="CAG9129477.1"/>
    </source>
</evidence>
<sequence length="228" mass="25705">MGAGRDLGNGMITRRNRRYSELIANHNATLTTLQTVQEENGRLQAQVHDLTQERNAVTVQEENGRFQAQLHDLTQERNAVVYSVVYSELIANHNATLTTLQTVQEESGRLQAQVTDLTQERNAVIRERNALKQQVATVVRQWEGGARERAELRAALTARAPPDVKRLTDERNAALHEYTLIMSERDTVHKEMEKLSDDLQAALKRVAALESALQASRDEQRATALQVM</sequence>
<accession>A0A8S4FM43</accession>
<dbReference type="AlphaFoldDB" id="A0A8S4FM43"/>
<dbReference type="Proteomes" id="UP000653454">
    <property type="component" value="Unassembled WGS sequence"/>
</dbReference>
<evidence type="ECO:0000313" key="3">
    <source>
        <dbReference type="Proteomes" id="UP000653454"/>
    </source>
</evidence>
<organism evidence="2 3">
    <name type="scientific">Plutella xylostella</name>
    <name type="common">Diamondback moth</name>
    <name type="synonym">Plutella maculipennis</name>
    <dbReference type="NCBI Taxonomy" id="51655"/>
    <lineage>
        <taxon>Eukaryota</taxon>
        <taxon>Metazoa</taxon>
        <taxon>Ecdysozoa</taxon>
        <taxon>Arthropoda</taxon>
        <taxon>Hexapoda</taxon>
        <taxon>Insecta</taxon>
        <taxon>Pterygota</taxon>
        <taxon>Neoptera</taxon>
        <taxon>Endopterygota</taxon>
        <taxon>Lepidoptera</taxon>
        <taxon>Glossata</taxon>
        <taxon>Ditrysia</taxon>
        <taxon>Yponomeutoidea</taxon>
        <taxon>Plutellidae</taxon>
        <taxon>Plutella</taxon>
    </lineage>
</organism>
<dbReference type="EMBL" id="CAJHNJ030000038">
    <property type="protein sequence ID" value="CAG9129477.1"/>
    <property type="molecule type" value="Genomic_DNA"/>
</dbReference>
<protein>
    <submittedName>
        <fullName evidence="2">(diamondback moth) hypothetical protein</fullName>
    </submittedName>
</protein>
<dbReference type="GO" id="GO:0005886">
    <property type="term" value="C:plasma membrane"/>
    <property type="evidence" value="ECO:0007669"/>
    <property type="project" value="TreeGrafter"/>
</dbReference>
<dbReference type="GO" id="GO:0035331">
    <property type="term" value="P:negative regulation of hippo signaling"/>
    <property type="evidence" value="ECO:0007669"/>
    <property type="project" value="TreeGrafter"/>
</dbReference>
<comment type="caution">
    <text evidence="2">The sequence shown here is derived from an EMBL/GenBank/DDBJ whole genome shotgun (WGS) entry which is preliminary data.</text>
</comment>
<feature type="coiled-coil region" evidence="1">
    <location>
        <begin position="100"/>
        <end position="134"/>
    </location>
</feature>
<reference evidence="2" key="1">
    <citation type="submission" date="2020-11" db="EMBL/GenBank/DDBJ databases">
        <authorList>
            <person name="Whiteford S."/>
        </authorList>
    </citation>
    <scope>NUCLEOTIDE SEQUENCE</scope>
</reference>
<gene>
    <name evidence="2" type="ORF">PLXY2_LOCUS9527</name>
</gene>
<name>A0A8S4FM43_PLUXY</name>